<dbReference type="AlphaFoldDB" id="A0A2Z3HEM5"/>
<sequence length="98" mass="10728">MGERTPAGAFRRGHARSNQMKRDDGNVVRVFAGPLVLVEVYQGKLREVGIESRVVGTELSASLGSALSGSTELWVKEEDLERATELLTEEEQRAAAKE</sequence>
<dbReference type="Pfam" id="PF09413">
    <property type="entry name" value="DUF2007"/>
    <property type="match status" value="1"/>
</dbReference>
<gene>
    <name evidence="3" type="ORF">C1280_26445</name>
</gene>
<proteinExistence type="predicted"/>
<feature type="region of interest" description="Disordered" evidence="1">
    <location>
        <begin position="1"/>
        <end position="22"/>
    </location>
</feature>
<dbReference type="InterPro" id="IPR011322">
    <property type="entry name" value="N-reg_PII-like_a/b"/>
</dbReference>
<dbReference type="Proteomes" id="UP000245802">
    <property type="component" value="Chromosome"/>
</dbReference>
<evidence type="ECO:0000313" key="4">
    <source>
        <dbReference type="Proteomes" id="UP000245802"/>
    </source>
</evidence>
<dbReference type="KEGG" id="gog:C1280_26445"/>
<protein>
    <submittedName>
        <fullName evidence="3">DUF2007 domain-containing protein</fullName>
    </submittedName>
</protein>
<dbReference type="EMBL" id="CP025958">
    <property type="protein sequence ID" value="AWM40194.1"/>
    <property type="molecule type" value="Genomic_DNA"/>
</dbReference>
<organism evidence="3 4">
    <name type="scientific">Gemmata obscuriglobus</name>
    <dbReference type="NCBI Taxonomy" id="114"/>
    <lineage>
        <taxon>Bacteria</taxon>
        <taxon>Pseudomonadati</taxon>
        <taxon>Planctomycetota</taxon>
        <taxon>Planctomycetia</taxon>
        <taxon>Gemmatales</taxon>
        <taxon>Gemmataceae</taxon>
        <taxon>Gemmata</taxon>
    </lineage>
</organism>
<evidence type="ECO:0000259" key="2">
    <source>
        <dbReference type="Pfam" id="PF09413"/>
    </source>
</evidence>
<dbReference type="SUPFAM" id="SSF54913">
    <property type="entry name" value="GlnB-like"/>
    <property type="match status" value="1"/>
</dbReference>
<dbReference type="Gene3D" id="3.30.70.790">
    <property type="entry name" value="UreE, C-terminal domain"/>
    <property type="match status" value="1"/>
</dbReference>
<feature type="domain" description="DUF2007" evidence="2">
    <location>
        <begin position="33"/>
        <end position="90"/>
    </location>
</feature>
<reference evidence="3 4" key="1">
    <citation type="submission" date="2018-01" db="EMBL/GenBank/DDBJ databases">
        <title>G. obscuriglobus.</title>
        <authorList>
            <person name="Franke J."/>
            <person name="Blomberg W."/>
            <person name="Selmecki A."/>
        </authorList>
    </citation>
    <scope>NUCLEOTIDE SEQUENCE [LARGE SCALE GENOMIC DNA]</scope>
    <source>
        <strain evidence="3 4">DSM 5831</strain>
    </source>
</reference>
<keyword evidence="4" id="KW-1185">Reference proteome</keyword>
<dbReference type="InterPro" id="IPR018551">
    <property type="entry name" value="DUF2007"/>
</dbReference>
<evidence type="ECO:0000313" key="3">
    <source>
        <dbReference type="EMBL" id="AWM40194.1"/>
    </source>
</evidence>
<name>A0A2Z3HEM5_9BACT</name>
<evidence type="ECO:0000256" key="1">
    <source>
        <dbReference type="SAM" id="MobiDB-lite"/>
    </source>
</evidence>
<accession>A0A2Z3HEM5</accession>